<protein>
    <submittedName>
        <fullName evidence="1">Uncharacterized protein</fullName>
    </submittedName>
</protein>
<dbReference type="AlphaFoldDB" id="A0A0D0DIE8"/>
<reference evidence="1 2" key="1">
    <citation type="submission" date="2014-04" db="EMBL/GenBank/DDBJ databases">
        <authorList>
            <consortium name="DOE Joint Genome Institute"/>
            <person name="Kuo A."/>
            <person name="Kohler A."/>
            <person name="Jargeat P."/>
            <person name="Nagy L.G."/>
            <person name="Floudas D."/>
            <person name="Copeland A."/>
            <person name="Barry K.W."/>
            <person name="Cichocki N."/>
            <person name="Veneault-Fourrey C."/>
            <person name="LaButti K."/>
            <person name="Lindquist E.A."/>
            <person name="Lipzen A."/>
            <person name="Lundell T."/>
            <person name="Morin E."/>
            <person name="Murat C."/>
            <person name="Sun H."/>
            <person name="Tunlid A."/>
            <person name="Henrissat B."/>
            <person name="Grigoriev I.V."/>
            <person name="Hibbett D.S."/>
            <person name="Martin F."/>
            <person name="Nordberg H.P."/>
            <person name="Cantor M.N."/>
            <person name="Hua S.X."/>
        </authorList>
    </citation>
    <scope>NUCLEOTIDE SEQUENCE [LARGE SCALE GENOMIC DNA]</scope>
    <source>
        <strain evidence="1 2">Ve08.2h10</strain>
    </source>
</reference>
<dbReference type="Proteomes" id="UP000054538">
    <property type="component" value="Unassembled WGS sequence"/>
</dbReference>
<feature type="non-terminal residue" evidence="1">
    <location>
        <position position="1"/>
    </location>
</feature>
<dbReference type="InParanoid" id="A0A0D0DIE8"/>
<dbReference type="HOGENOM" id="CLU_131643_2_0_1"/>
<feature type="non-terminal residue" evidence="1">
    <location>
        <position position="103"/>
    </location>
</feature>
<gene>
    <name evidence="1" type="ORF">PAXRUDRAFT_41069</name>
</gene>
<sequence length="103" mass="11414">SFHSPLPNPPPTPTGGNHNFPPCTVCLGHHQHLVIECKATHTWDGEYDTIAEHVNKGLFTKDGHSICGRWKRDDGCPKKHDNRHFCSSCGTTMHGSQCCPRAQ</sequence>
<name>A0A0D0DIE8_9AGAM</name>
<dbReference type="OrthoDB" id="2158839at2759"/>
<proteinExistence type="predicted"/>
<evidence type="ECO:0000313" key="1">
    <source>
        <dbReference type="EMBL" id="KIK77850.1"/>
    </source>
</evidence>
<reference evidence="2" key="2">
    <citation type="submission" date="2015-01" db="EMBL/GenBank/DDBJ databases">
        <title>Evolutionary Origins and Diversification of the Mycorrhizal Mutualists.</title>
        <authorList>
            <consortium name="DOE Joint Genome Institute"/>
            <consortium name="Mycorrhizal Genomics Consortium"/>
            <person name="Kohler A."/>
            <person name="Kuo A."/>
            <person name="Nagy L.G."/>
            <person name="Floudas D."/>
            <person name="Copeland A."/>
            <person name="Barry K.W."/>
            <person name="Cichocki N."/>
            <person name="Veneault-Fourrey C."/>
            <person name="LaButti K."/>
            <person name="Lindquist E.A."/>
            <person name="Lipzen A."/>
            <person name="Lundell T."/>
            <person name="Morin E."/>
            <person name="Murat C."/>
            <person name="Riley R."/>
            <person name="Ohm R."/>
            <person name="Sun H."/>
            <person name="Tunlid A."/>
            <person name="Henrissat B."/>
            <person name="Grigoriev I.V."/>
            <person name="Hibbett D.S."/>
            <person name="Martin F."/>
        </authorList>
    </citation>
    <scope>NUCLEOTIDE SEQUENCE [LARGE SCALE GENOMIC DNA]</scope>
    <source>
        <strain evidence="2">Ve08.2h10</strain>
    </source>
</reference>
<accession>A0A0D0DIE8</accession>
<organism evidence="1 2">
    <name type="scientific">Paxillus rubicundulus Ve08.2h10</name>
    <dbReference type="NCBI Taxonomy" id="930991"/>
    <lineage>
        <taxon>Eukaryota</taxon>
        <taxon>Fungi</taxon>
        <taxon>Dikarya</taxon>
        <taxon>Basidiomycota</taxon>
        <taxon>Agaricomycotina</taxon>
        <taxon>Agaricomycetes</taxon>
        <taxon>Agaricomycetidae</taxon>
        <taxon>Boletales</taxon>
        <taxon>Paxilineae</taxon>
        <taxon>Paxillaceae</taxon>
        <taxon>Paxillus</taxon>
    </lineage>
</organism>
<evidence type="ECO:0000313" key="2">
    <source>
        <dbReference type="Proteomes" id="UP000054538"/>
    </source>
</evidence>
<dbReference type="EMBL" id="KN826809">
    <property type="protein sequence ID" value="KIK77850.1"/>
    <property type="molecule type" value="Genomic_DNA"/>
</dbReference>
<keyword evidence="2" id="KW-1185">Reference proteome</keyword>